<dbReference type="CDD" id="cd17393">
    <property type="entry name" value="MFS_MosC_like"/>
    <property type="match status" value="1"/>
</dbReference>
<gene>
    <name evidence="7" type="primary">ybjJ</name>
    <name evidence="7" type="ORF">NCTC11862_01947</name>
</gene>
<dbReference type="InterPro" id="IPR051788">
    <property type="entry name" value="MFS_Transporter"/>
</dbReference>
<dbReference type="EMBL" id="UFXQ01000001">
    <property type="protein sequence ID" value="STC70138.1"/>
    <property type="molecule type" value="Genomic_DNA"/>
</dbReference>
<dbReference type="SUPFAM" id="SSF103473">
    <property type="entry name" value="MFS general substrate transporter"/>
    <property type="match status" value="1"/>
</dbReference>
<evidence type="ECO:0000256" key="2">
    <source>
        <dbReference type="ARBA" id="ARBA00022692"/>
    </source>
</evidence>
<name>A0A376CR70_9CORY</name>
<evidence type="ECO:0000313" key="8">
    <source>
        <dbReference type="Proteomes" id="UP000254467"/>
    </source>
</evidence>
<dbReference type="RefSeq" id="WP_244911216.1">
    <property type="nucleotide sequence ID" value="NZ_UFXQ01000001.1"/>
</dbReference>
<dbReference type="PANTHER" id="PTHR23514:SF13">
    <property type="entry name" value="INNER MEMBRANE PROTEIN YBJJ"/>
    <property type="match status" value="1"/>
</dbReference>
<dbReference type="Pfam" id="PF07690">
    <property type="entry name" value="MFS_1"/>
    <property type="match status" value="1"/>
</dbReference>
<feature type="domain" description="Major facilitator superfamily (MFS) profile" evidence="6">
    <location>
        <begin position="11"/>
        <end position="397"/>
    </location>
</feature>
<feature type="transmembrane region" description="Helical" evidence="5">
    <location>
        <begin position="286"/>
        <end position="305"/>
    </location>
</feature>
<organism evidence="7 8">
    <name type="scientific">Corynebacterium pilosum</name>
    <dbReference type="NCBI Taxonomy" id="35756"/>
    <lineage>
        <taxon>Bacteria</taxon>
        <taxon>Bacillati</taxon>
        <taxon>Actinomycetota</taxon>
        <taxon>Actinomycetes</taxon>
        <taxon>Mycobacteriales</taxon>
        <taxon>Corynebacteriaceae</taxon>
        <taxon>Corynebacterium</taxon>
    </lineage>
</organism>
<accession>A0A376CR70</accession>
<feature type="transmembrane region" description="Helical" evidence="5">
    <location>
        <begin position="216"/>
        <end position="233"/>
    </location>
</feature>
<dbReference type="STRING" id="35756.GCA_001044155_02160"/>
<feature type="transmembrane region" description="Helical" evidence="5">
    <location>
        <begin position="140"/>
        <end position="161"/>
    </location>
</feature>
<feature type="transmembrane region" description="Helical" evidence="5">
    <location>
        <begin position="167"/>
        <end position="186"/>
    </location>
</feature>
<dbReference type="AlphaFoldDB" id="A0A376CR70"/>
<keyword evidence="2 5" id="KW-0812">Transmembrane</keyword>
<comment type="subcellular location">
    <subcellularLocation>
        <location evidence="1">Cell membrane</location>
        <topology evidence="1">Multi-pass membrane protein</topology>
    </subcellularLocation>
</comment>
<feature type="transmembrane region" description="Helical" evidence="5">
    <location>
        <begin position="76"/>
        <end position="95"/>
    </location>
</feature>
<keyword evidence="8" id="KW-1185">Reference proteome</keyword>
<feature type="transmembrane region" description="Helical" evidence="5">
    <location>
        <begin position="371"/>
        <end position="393"/>
    </location>
</feature>
<evidence type="ECO:0000256" key="1">
    <source>
        <dbReference type="ARBA" id="ARBA00004651"/>
    </source>
</evidence>
<feature type="transmembrane region" description="Helical" evidence="5">
    <location>
        <begin position="245"/>
        <end position="266"/>
    </location>
</feature>
<dbReference type="PROSITE" id="PS50850">
    <property type="entry name" value="MFS"/>
    <property type="match status" value="1"/>
</dbReference>
<evidence type="ECO:0000259" key="6">
    <source>
        <dbReference type="PROSITE" id="PS50850"/>
    </source>
</evidence>
<feature type="transmembrane region" description="Helical" evidence="5">
    <location>
        <begin position="343"/>
        <end position="365"/>
    </location>
</feature>
<dbReference type="InterPro" id="IPR011701">
    <property type="entry name" value="MFS"/>
</dbReference>
<keyword evidence="3 5" id="KW-1133">Transmembrane helix</keyword>
<sequence>MTTRNLRALKRPLGSALMFATNGISIGSLLPWYPTIKEEWGLSDAVFGLMVTAVAIGSLLATALPAIAERTFGARPVMVVGTIATAIVLATLGWMPGPVTLATALLLFGLLDAIIDVSQNIAAVRIQDDLGKSFMSSLHACWSLGAVLGGMGATTVAVAGWDMRKHLAVVAVIQALLVLIAAWMMGSVKQHTRTDPAQQEGTAQESSTSAKITGRAILIALPAAIVALAGSIVEDIGNNWAPLSANVLAGVSLQAAGIAYTVLFAAQTFGRFVGDLLINHFGRVQVARWGGVSILVGGIFVVLATEPWPLNLGYALAGWGAATLIPSAYAVSAELPGVAQSTGMTIVSWLLRAGALLASPILGVISEASTLRIALLVLPLVGLAVVLSSQGLGSQESRTAGRRVVQQEE</sequence>
<proteinExistence type="predicted"/>
<evidence type="ECO:0000256" key="3">
    <source>
        <dbReference type="ARBA" id="ARBA00022989"/>
    </source>
</evidence>
<dbReference type="GO" id="GO:0005886">
    <property type="term" value="C:plasma membrane"/>
    <property type="evidence" value="ECO:0007669"/>
    <property type="project" value="UniProtKB-SubCell"/>
</dbReference>
<dbReference type="InterPro" id="IPR036259">
    <property type="entry name" value="MFS_trans_sf"/>
</dbReference>
<dbReference type="Proteomes" id="UP000254467">
    <property type="component" value="Unassembled WGS sequence"/>
</dbReference>
<feature type="transmembrane region" description="Helical" evidence="5">
    <location>
        <begin position="12"/>
        <end position="33"/>
    </location>
</feature>
<dbReference type="InterPro" id="IPR020846">
    <property type="entry name" value="MFS_dom"/>
</dbReference>
<dbReference type="Gene3D" id="1.20.1250.20">
    <property type="entry name" value="MFS general substrate transporter like domains"/>
    <property type="match status" value="2"/>
</dbReference>
<dbReference type="PANTHER" id="PTHR23514">
    <property type="entry name" value="BYPASS OF STOP CODON PROTEIN 6"/>
    <property type="match status" value="1"/>
</dbReference>
<feature type="transmembrane region" description="Helical" evidence="5">
    <location>
        <begin position="45"/>
        <end position="64"/>
    </location>
</feature>
<reference evidence="7 8" key="1">
    <citation type="submission" date="2018-06" db="EMBL/GenBank/DDBJ databases">
        <authorList>
            <consortium name="Pathogen Informatics"/>
            <person name="Doyle S."/>
        </authorList>
    </citation>
    <scope>NUCLEOTIDE SEQUENCE [LARGE SCALE GENOMIC DNA]</scope>
    <source>
        <strain evidence="7 8">NCTC11862</strain>
    </source>
</reference>
<feature type="transmembrane region" description="Helical" evidence="5">
    <location>
        <begin position="311"/>
        <end position="331"/>
    </location>
</feature>
<evidence type="ECO:0000313" key="7">
    <source>
        <dbReference type="EMBL" id="STC70138.1"/>
    </source>
</evidence>
<dbReference type="GO" id="GO:0022857">
    <property type="term" value="F:transmembrane transporter activity"/>
    <property type="evidence" value="ECO:0007669"/>
    <property type="project" value="InterPro"/>
</dbReference>
<evidence type="ECO:0000256" key="5">
    <source>
        <dbReference type="SAM" id="Phobius"/>
    </source>
</evidence>
<protein>
    <submittedName>
        <fullName evidence="7">Transporter</fullName>
    </submittedName>
</protein>
<keyword evidence="4 5" id="KW-0472">Membrane</keyword>
<evidence type="ECO:0000256" key="4">
    <source>
        <dbReference type="ARBA" id="ARBA00023136"/>
    </source>
</evidence>